<keyword evidence="3 4" id="KW-0949">S-adenosyl-L-methionine</keyword>
<dbReference type="EMBL" id="LSSN01000245">
    <property type="protein sequence ID" value="OMJ24980.1"/>
    <property type="molecule type" value="Genomic_DNA"/>
</dbReference>
<evidence type="ECO:0000256" key="2">
    <source>
        <dbReference type="ARBA" id="ARBA00022679"/>
    </source>
</evidence>
<feature type="binding site" evidence="4">
    <location>
        <position position="485"/>
    </location>
    <ligand>
        <name>S-adenosyl-L-methionine</name>
        <dbReference type="ChEBI" id="CHEBI:59789"/>
    </ligand>
</feature>
<dbReference type="Gene3D" id="2.40.50.140">
    <property type="entry name" value="Nucleic acid-binding proteins"/>
    <property type="match status" value="1"/>
</dbReference>
<sequence>MNETIENKRKAEENLDLDSNVSNKRSQIVELDTKGEELKSFVKVAKKKLNGKQLKFLKKNSKPEIISEIKSFYSELLELGVKDLKTLNQKVWFNSNSQEELEWCTNPPLTAAREYIVSKENIEKTQTKTDSAENEKAKKPYPLKPAVVNLYVHKLLTNGLGLSTVETREELLKLVKDGNKAWFYAVPFALPGEYVKAKVIDNSWGYSLCDLIEIVSNKSEKRIQPECKYFGKCSGCQLQMVDYKTQLEFKKEFVKSVFDLENPELMATLKDCEFRDVVNNATKGFGYRTKITPHFEIFKWLPKSQTSIGFNYTNRREIMDIEECIIGTKSVNQGLSVARKNTMNKIEEYVRGATLLIRETNIVEDNDSKKAYVLSPKDEVEEIIPIVVTETTEPSQVNQVFSLLDDLSSSENKDSVMKAKKLSEEAGFKVEIKNLRFKFLASSFFQNNNLILPKLVYHTNLLINQASEFRVQNGFKKITKLADVYCGAGLFGISLSYGFESVVGIEISKESIKNAVTNSALNEITNCSFSQGDATDIFAKIKPNHTKEPAGTTSENIKSLKKDTKSASHSADSKGSSLEDAITDPASNNVCLDPSTTAVIIDPPRKGSTEEFLKQLVDYGPAAIIYIACGVPAQARDLNYLIKQGFIVQEYPETASMSNKLEPNDKTSQKAIYKISSVTPFDLFPQTYHVENVVALIRLN</sequence>
<keyword evidence="7" id="KW-1185">Reference proteome</keyword>
<dbReference type="PROSITE" id="PS01231">
    <property type="entry name" value="TRMA_2"/>
    <property type="match status" value="1"/>
</dbReference>
<dbReference type="GO" id="GO:0008033">
    <property type="term" value="P:tRNA processing"/>
    <property type="evidence" value="ECO:0007669"/>
    <property type="project" value="InterPro"/>
</dbReference>
<evidence type="ECO:0000256" key="3">
    <source>
        <dbReference type="ARBA" id="ARBA00022691"/>
    </source>
</evidence>
<feature type="binding site" evidence="4">
    <location>
        <position position="506"/>
    </location>
    <ligand>
        <name>S-adenosyl-L-methionine</name>
        <dbReference type="ChEBI" id="CHEBI:59789"/>
    </ligand>
</feature>
<dbReference type="Proteomes" id="UP000187283">
    <property type="component" value="Unassembled WGS sequence"/>
</dbReference>
<proteinExistence type="inferred from homology"/>
<dbReference type="GO" id="GO:0032259">
    <property type="term" value="P:methylation"/>
    <property type="evidence" value="ECO:0007669"/>
    <property type="project" value="UniProtKB-KW"/>
</dbReference>
<feature type="region of interest" description="Disordered" evidence="5">
    <location>
        <begin position="542"/>
        <end position="581"/>
    </location>
</feature>
<feature type="binding site" evidence="4">
    <location>
        <position position="602"/>
    </location>
    <ligand>
        <name>S-adenosyl-L-methionine</name>
        <dbReference type="ChEBI" id="CHEBI:59789"/>
    </ligand>
</feature>
<organism evidence="6 7">
    <name type="scientific">Smittium culicis</name>
    <dbReference type="NCBI Taxonomy" id="133412"/>
    <lineage>
        <taxon>Eukaryota</taxon>
        <taxon>Fungi</taxon>
        <taxon>Fungi incertae sedis</taxon>
        <taxon>Zoopagomycota</taxon>
        <taxon>Kickxellomycotina</taxon>
        <taxon>Harpellomycetes</taxon>
        <taxon>Harpellales</taxon>
        <taxon>Legeriomycetaceae</taxon>
        <taxon>Smittium</taxon>
    </lineage>
</organism>
<dbReference type="PROSITE" id="PS51622">
    <property type="entry name" value="SAM_MT_RNA_M5U_2"/>
    <property type="match status" value="1"/>
</dbReference>
<dbReference type="SUPFAM" id="SSF53335">
    <property type="entry name" value="S-adenosyl-L-methionine-dependent methyltransferases"/>
    <property type="match status" value="1"/>
</dbReference>
<protein>
    <submittedName>
        <fullName evidence="6">tRNA (Uracil(54)-C(5))-methyltransferase</fullName>
    </submittedName>
</protein>
<dbReference type="Gene3D" id="3.40.50.150">
    <property type="entry name" value="Vaccinia Virus protein VP39"/>
    <property type="match status" value="2"/>
</dbReference>
<feature type="compositionally biased region" description="Low complexity" evidence="5">
    <location>
        <begin position="567"/>
        <end position="576"/>
    </location>
</feature>
<evidence type="ECO:0000256" key="4">
    <source>
        <dbReference type="PROSITE-ProRule" id="PRU01024"/>
    </source>
</evidence>
<reference evidence="6 7" key="1">
    <citation type="submission" date="2017-01" db="EMBL/GenBank/DDBJ databases">
        <authorList>
            <person name="Mah S.A."/>
            <person name="Swanson W.J."/>
            <person name="Moy G.W."/>
            <person name="Vacquier V.D."/>
        </authorList>
    </citation>
    <scope>NUCLEOTIDE SEQUENCE [LARGE SCALE GENOMIC DNA]</scope>
    <source>
        <strain evidence="6 7">GSMNP</strain>
    </source>
</reference>
<feature type="active site" description="Nucleophile" evidence="4">
    <location>
        <position position="629"/>
    </location>
</feature>
<dbReference type="GO" id="GO:0030697">
    <property type="term" value="F:tRNA (uracil(54)-C5)-methyltransferase activity, S-adenosyl methionine-dependent"/>
    <property type="evidence" value="ECO:0007669"/>
    <property type="project" value="InterPro"/>
</dbReference>
<dbReference type="PROSITE" id="PS51687">
    <property type="entry name" value="SAM_MT_RNA_M5U"/>
    <property type="match status" value="1"/>
</dbReference>
<dbReference type="InterPro" id="IPR010280">
    <property type="entry name" value="U5_MeTrfase_fam"/>
</dbReference>
<dbReference type="InterPro" id="IPR029063">
    <property type="entry name" value="SAM-dependent_MTases_sf"/>
</dbReference>
<comment type="similarity">
    <text evidence="4">Belongs to the class I-like SAM-binding methyltransferase superfamily. RNA M5U methyltransferase family.</text>
</comment>
<dbReference type="PANTHER" id="PTHR11061">
    <property type="entry name" value="RNA M5U METHYLTRANSFERASE"/>
    <property type="match status" value="1"/>
</dbReference>
<dbReference type="Pfam" id="PF05958">
    <property type="entry name" value="tRNA_U5-meth_tr"/>
    <property type="match status" value="1"/>
</dbReference>
<dbReference type="InterPro" id="IPR012340">
    <property type="entry name" value="NA-bd_OB-fold"/>
</dbReference>
<evidence type="ECO:0000256" key="1">
    <source>
        <dbReference type="ARBA" id="ARBA00022603"/>
    </source>
</evidence>
<comment type="caution">
    <text evidence="6">The sequence shown here is derived from an EMBL/GenBank/DDBJ whole genome shotgun (WGS) entry which is preliminary data.</text>
</comment>
<keyword evidence="1 4" id="KW-0489">Methyltransferase</keyword>
<accession>A0A1R1YDM5</accession>
<name>A0A1R1YDM5_9FUNG</name>
<dbReference type="PANTHER" id="PTHR11061:SF30">
    <property type="entry name" value="TRNA (URACIL(54)-C(5))-METHYLTRANSFERASE"/>
    <property type="match status" value="1"/>
</dbReference>
<evidence type="ECO:0000313" key="6">
    <source>
        <dbReference type="EMBL" id="OMJ24980.1"/>
    </source>
</evidence>
<dbReference type="OrthoDB" id="10250660at2759"/>
<dbReference type="AlphaFoldDB" id="A0A1R1YDM5"/>
<keyword evidence="2 4" id="KW-0808">Transferase</keyword>
<evidence type="ECO:0000256" key="5">
    <source>
        <dbReference type="SAM" id="MobiDB-lite"/>
    </source>
</evidence>
<dbReference type="InterPro" id="IPR030391">
    <property type="entry name" value="MeTrfase_TrmA_CS"/>
</dbReference>
<gene>
    <name evidence="6" type="ORF">AYI70_g1219</name>
</gene>
<dbReference type="InterPro" id="IPR025795">
    <property type="entry name" value="tRNA_(uracil-5-)_MeTrfase"/>
</dbReference>
<feature type="binding site" evidence="4">
    <location>
        <position position="446"/>
    </location>
    <ligand>
        <name>S-adenosyl-L-methionine</name>
        <dbReference type="ChEBI" id="CHEBI:59789"/>
    </ligand>
</feature>
<dbReference type="STRING" id="133412.A0A1R1YDM5"/>
<dbReference type="CDD" id="cd02440">
    <property type="entry name" value="AdoMet_MTases"/>
    <property type="match status" value="1"/>
</dbReference>
<evidence type="ECO:0000313" key="7">
    <source>
        <dbReference type="Proteomes" id="UP000187283"/>
    </source>
</evidence>